<name>A0A420IUH9_9PEZI</name>
<protein>
    <submittedName>
        <fullName evidence="1">Uncharacterized protein</fullName>
    </submittedName>
</protein>
<dbReference type="EMBL" id="MCBS01021373">
    <property type="protein sequence ID" value="RKF78187.1"/>
    <property type="molecule type" value="Genomic_DNA"/>
</dbReference>
<accession>A0A420IUH9</accession>
<gene>
    <name evidence="1" type="ORF">GcM1_213020</name>
</gene>
<organism evidence="1 2">
    <name type="scientific">Golovinomyces cichoracearum</name>
    <dbReference type="NCBI Taxonomy" id="62708"/>
    <lineage>
        <taxon>Eukaryota</taxon>
        <taxon>Fungi</taxon>
        <taxon>Dikarya</taxon>
        <taxon>Ascomycota</taxon>
        <taxon>Pezizomycotina</taxon>
        <taxon>Leotiomycetes</taxon>
        <taxon>Erysiphales</taxon>
        <taxon>Erysiphaceae</taxon>
        <taxon>Golovinomyces</taxon>
    </lineage>
</organism>
<dbReference type="AlphaFoldDB" id="A0A420IUH9"/>
<dbReference type="Proteomes" id="UP000285326">
    <property type="component" value="Unassembled WGS sequence"/>
</dbReference>
<comment type="caution">
    <text evidence="1">The sequence shown here is derived from an EMBL/GenBank/DDBJ whole genome shotgun (WGS) entry which is preliminary data.</text>
</comment>
<proteinExistence type="predicted"/>
<evidence type="ECO:0000313" key="1">
    <source>
        <dbReference type="EMBL" id="RKF78187.1"/>
    </source>
</evidence>
<reference evidence="1 2" key="1">
    <citation type="journal article" date="2018" name="BMC Genomics">
        <title>Comparative genome analyses reveal sequence features reflecting distinct modes of host-adaptation between dicot and monocot powdery mildew.</title>
        <authorList>
            <person name="Wu Y."/>
            <person name="Ma X."/>
            <person name="Pan Z."/>
            <person name="Kale S.D."/>
            <person name="Song Y."/>
            <person name="King H."/>
            <person name="Zhang Q."/>
            <person name="Presley C."/>
            <person name="Deng X."/>
            <person name="Wei C.I."/>
            <person name="Xiao S."/>
        </authorList>
    </citation>
    <scope>NUCLEOTIDE SEQUENCE [LARGE SCALE GENOMIC DNA]</scope>
    <source>
        <strain evidence="1">UMSG1</strain>
    </source>
</reference>
<sequence>MSFPTFNSAEDFFAQLQQLDEENRQRMVADLFSKNLTLRAERKKFGLDLTTSQRQLLEANAVIERLP</sequence>
<evidence type="ECO:0000313" key="2">
    <source>
        <dbReference type="Proteomes" id="UP000285326"/>
    </source>
</evidence>